<keyword evidence="2" id="KW-1185">Reference proteome</keyword>
<dbReference type="Gene3D" id="1.10.10.10">
    <property type="entry name" value="Winged helix-like DNA-binding domain superfamily/Winged helix DNA-binding domain"/>
    <property type="match status" value="1"/>
</dbReference>
<dbReference type="GO" id="GO:0043565">
    <property type="term" value="F:sequence-specific DNA binding"/>
    <property type="evidence" value="ECO:0007669"/>
    <property type="project" value="InterPro"/>
</dbReference>
<dbReference type="EMBL" id="SNZV01000004">
    <property type="protein sequence ID" value="TDS13806.1"/>
    <property type="molecule type" value="Genomic_DNA"/>
</dbReference>
<reference evidence="1 2" key="1">
    <citation type="submission" date="2019-03" db="EMBL/GenBank/DDBJ databases">
        <title>Genomic Encyclopedia of Type Strains, Phase III (KMG-III): the genomes of soil and plant-associated and newly described type strains.</title>
        <authorList>
            <person name="Whitman W."/>
        </authorList>
    </citation>
    <scope>NUCLEOTIDE SEQUENCE [LARGE SCALE GENOMIC DNA]</scope>
    <source>
        <strain evidence="1 2">CGMCC 1.12801</strain>
    </source>
</reference>
<protein>
    <recommendedName>
        <fullName evidence="3">Transposase</fullName>
    </recommendedName>
</protein>
<gene>
    <name evidence="1" type="ORF">B0I21_104132</name>
</gene>
<dbReference type="InterPro" id="IPR036388">
    <property type="entry name" value="WH-like_DNA-bd_sf"/>
</dbReference>
<accession>A0A4R7D4L4</accession>
<sequence length="61" mass="7228">MMHNRYTDTEKDQIILKIVCGELLLEEASKKYSVSTVSLIKWLKERHALVDTYFKRVKDGR</sequence>
<dbReference type="AlphaFoldDB" id="A0A4R7D4L4"/>
<evidence type="ECO:0000313" key="2">
    <source>
        <dbReference type="Proteomes" id="UP000294752"/>
    </source>
</evidence>
<comment type="caution">
    <text evidence="1">The sequence shown here is derived from an EMBL/GenBank/DDBJ whole genome shotgun (WGS) entry which is preliminary data.</text>
</comment>
<organism evidence="1 2">
    <name type="scientific">Sphingobacterium paludis</name>
    <dbReference type="NCBI Taxonomy" id="1476465"/>
    <lineage>
        <taxon>Bacteria</taxon>
        <taxon>Pseudomonadati</taxon>
        <taxon>Bacteroidota</taxon>
        <taxon>Sphingobacteriia</taxon>
        <taxon>Sphingobacteriales</taxon>
        <taxon>Sphingobacteriaceae</taxon>
        <taxon>Sphingobacterium</taxon>
    </lineage>
</organism>
<proteinExistence type="predicted"/>
<dbReference type="InterPro" id="IPR010921">
    <property type="entry name" value="Trp_repressor/repl_initiator"/>
</dbReference>
<dbReference type="Proteomes" id="UP000294752">
    <property type="component" value="Unassembled WGS sequence"/>
</dbReference>
<evidence type="ECO:0000313" key="1">
    <source>
        <dbReference type="EMBL" id="TDS13806.1"/>
    </source>
</evidence>
<name>A0A4R7D4L4_9SPHI</name>
<evidence type="ECO:0008006" key="3">
    <source>
        <dbReference type="Google" id="ProtNLM"/>
    </source>
</evidence>
<dbReference type="SUPFAM" id="SSF48295">
    <property type="entry name" value="TrpR-like"/>
    <property type="match status" value="1"/>
</dbReference>